<dbReference type="EMBL" id="JBGBPQ010000007">
    <property type="protein sequence ID" value="KAL1521747.1"/>
    <property type="molecule type" value="Genomic_DNA"/>
</dbReference>
<comment type="subcellular location">
    <subcellularLocation>
        <location evidence="1">Plastid</location>
        <location evidence="1">Chloroplast</location>
    </subcellularLocation>
</comment>
<sequence>MHAAGILYVPRDLKPLGAMLLALHAAAALLEPAGVDRRAVVRVISAAAVASIHGLPVKAAGLPRADVAAKLSRVPLFVITNKEDAPYLTEFDQATGRRGGAFFLDPRDALETFKDVKAFDPNAALSVVPLDSVWFELPRSDKEAAAAPLPKAGTSTDLRLFKIRRIESEATEANTLLESQRAKPLPSSSVPLFYIKSMSLDVDGKRQVPYFFRLEDLKAAVGQMDTSATADDVQVISLEKFVAQLSKETLSPPPLLVAAAPAAAVVERMGLGTSEMGQGTGASRAPPQDPLEELVLTTPFSERRK</sequence>
<dbReference type="GO" id="GO:0015031">
    <property type="term" value="P:protein transport"/>
    <property type="evidence" value="ECO:0007669"/>
    <property type="project" value="InterPro"/>
</dbReference>
<evidence type="ECO:0008006" key="7">
    <source>
        <dbReference type="Google" id="ProtNLM"/>
    </source>
</evidence>
<dbReference type="InterPro" id="IPR007378">
    <property type="entry name" value="Tic22-like"/>
</dbReference>
<comment type="caution">
    <text evidence="5">The sequence shown here is derived from an EMBL/GenBank/DDBJ whole genome shotgun (WGS) entry which is preliminary data.</text>
</comment>
<proteinExistence type="predicted"/>
<keyword evidence="6" id="KW-1185">Reference proteome</keyword>
<evidence type="ECO:0000313" key="6">
    <source>
        <dbReference type="Proteomes" id="UP001515480"/>
    </source>
</evidence>
<accession>A0AB34JLH2</accession>
<organism evidence="5 6">
    <name type="scientific">Prymnesium parvum</name>
    <name type="common">Toxic golden alga</name>
    <dbReference type="NCBI Taxonomy" id="97485"/>
    <lineage>
        <taxon>Eukaryota</taxon>
        <taxon>Haptista</taxon>
        <taxon>Haptophyta</taxon>
        <taxon>Prymnesiophyceae</taxon>
        <taxon>Prymnesiales</taxon>
        <taxon>Prymnesiaceae</taxon>
        <taxon>Prymnesium</taxon>
    </lineage>
</organism>
<keyword evidence="2" id="KW-0150">Chloroplast</keyword>
<name>A0AB34JLH2_PRYPA</name>
<reference evidence="5 6" key="1">
    <citation type="journal article" date="2024" name="Science">
        <title>Giant polyketide synthase enzymes in the biosynthesis of giant marine polyether toxins.</title>
        <authorList>
            <person name="Fallon T.R."/>
            <person name="Shende V.V."/>
            <person name="Wierzbicki I.H."/>
            <person name="Pendleton A.L."/>
            <person name="Watervoot N.F."/>
            <person name="Auber R.P."/>
            <person name="Gonzalez D.J."/>
            <person name="Wisecaver J.H."/>
            <person name="Moore B.S."/>
        </authorList>
    </citation>
    <scope>NUCLEOTIDE SEQUENCE [LARGE SCALE GENOMIC DNA]</scope>
    <source>
        <strain evidence="5 6">12B1</strain>
    </source>
</reference>
<dbReference type="PANTHER" id="PTHR33926:SF4">
    <property type="entry name" value="PROTEIN TIC 22, CHLOROPLASTIC"/>
    <property type="match status" value="1"/>
</dbReference>
<gene>
    <name evidence="5" type="ORF">AB1Y20_021402</name>
</gene>
<evidence type="ECO:0000256" key="4">
    <source>
        <dbReference type="SAM" id="MobiDB-lite"/>
    </source>
</evidence>
<dbReference type="AlphaFoldDB" id="A0AB34JLH2"/>
<dbReference type="GO" id="GO:0009507">
    <property type="term" value="C:chloroplast"/>
    <property type="evidence" value="ECO:0007669"/>
    <property type="project" value="UniProtKB-SubCell"/>
</dbReference>
<protein>
    <recommendedName>
        <fullName evidence="7">Tic22-like family protein</fullName>
    </recommendedName>
</protein>
<evidence type="ECO:0000313" key="5">
    <source>
        <dbReference type="EMBL" id="KAL1521747.1"/>
    </source>
</evidence>
<evidence type="ECO:0000256" key="2">
    <source>
        <dbReference type="ARBA" id="ARBA00022528"/>
    </source>
</evidence>
<feature type="region of interest" description="Disordered" evidence="4">
    <location>
        <begin position="273"/>
        <end position="305"/>
    </location>
</feature>
<evidence type="ECO:0000256" key="3">
    <source>
        <dbReference type="ARBA" id="ARBA00022640"/>
    </source>
</evidence>
<dbReference type="Gene3D" id="3.40.1350.100">
    <property type="match status" value="2"/>
</dbReference>
<dbReference type="Proteomes" id="UP001515480">
    <property type="component" value="Unassembled WGS sequence"/>
</dbReference>
<dbReference type="PANTHER" id="PTHR33926">
    <property type="entry name" value="PROTEIN TIC 22, CHLOROPLASTIC"/>
    <property type="match status" value="1"/>
</dbReference>
<keyword evidence="3" id="KW-0934">Plastid</keyword>
<evidence type="ECO:0000256" key="1">
    <source>
        <dbReference type="ARBA" id="ARBA00004229"/>
    </source>
</evidence>